<evidence type="ECO:0000259" key="1">
    <source>
        <dbReference type="PROSITE" id="PS50126"/>
    </source>
</evidence>
<dbReference type="FunFam" id="2.40.50.140:FF:000051">
    <property type="entry name" value="RNA-binding transcriptional accessory protein"/>
    <property type="match status" value="1"/>
</dbReference>
<dbReference type="Gene3D" id="1.10.10.650">
    <property type="entry name" value="RuvA domain 2-like"/>
    <property type="match status" value="1"/>
</dbReference>
<dbReference type="InterPro" id="IPR032639">
    <property type="entry name" value="Tex_YqgF"/>
</dbReference>
<dbReference type="SUPFAM" id="SSF47781">
    <property type="entry name" value="RuvA domain 2-like"/>
    <property type="match status" value="2"/>
</dbReference>
<dbReference type="SMART" id="SM00316">
    <property type="entry name" value="S1"/>
    <property type="match status" value="1"/>
</dbReference>
<sequence>MKLFNKRSGGLVMEEQLLKATAADTNIVLKNVRAVIQLTEEGNTIPFIARYRKEMTGSLDEVEIRTILERFTYRKNMEQRKEDVIRSITEQEKMTPELEQHIKAAATLQAVEDLYRPYKQKKRTKASIAKEKGLEPFAEWLLTFPEQANVKQEAAQYMSDQVTDVEEAIGGASDIIAEKLADDASVRQRIRLDMMKYGKIKTELKGEDEKEIFKMYYEYEEAISKIAPHRTLAVNRGESEDVLKVSIVFDEERVMRFLTKTFITTDRSETTSIVIAASRDAYKRLIRPSVEREVRNELTEVAEERAIHIFSENLKNLLLQPPLKGKIVLAVDPAYRTGCKLAVVDETGKVLSINVIYPHPPKAKRKEAEELFKQIADQYEADIIAIGNGTASRESEQFVVEMIPKLKKQTAYIIVNEAGASVYSASDIARDEFPDLKVEERSAVSIARRIQDPLAELVKIDPQSIGVGQYQHDVSQKKLSACLSFVVETAVNRVGVDVNTASPSLLEHVAGLNKTVARNIVQYREENGKFQKRAVIKKVPRLGGKTFEQCIGFLRITGGEEPLDQTSIHPESYKEVSALLKKLGFTKQEIGTEKLAESLRSLDVQQAAVDLDIGEITLHDIIESLQKPGRDPRDELPAPLLKTDVLKMEDLKKGMELEGTVRNVTDFGAFVDIGVKQDGLVHISKLKKGFVKNPFDVVSVGDIVTVWVESVDADKERIALTMVQTDKQ</sequence>
<dbReference type="Proteomes" id="UP000076935">
    <property type="component" value="Unassembled WGS sequence"/>
</dbReference>
<proteinExistence type="predicted"/>
<dbReference type="InterPro" id="IPR050437">
    <property type="entry name" value="Ribos_protein_bS1-like"/>
</dbReference>
<dbReference type="Gene3D" id="1.10.150.310">
    <property type="entry name" value="Tex RuvX-like domain-like"/>
    <property type="match status" value="1"/>
</dbReference>
<dbReference type="Pfam" id="PF16921">
    <property type="entry name" value="Tex_YqgF"/>
    <property type="match status" value="1"/>
</dbReference>
<dbReference type="SUPFAM" id="SSF53098">
    <property type="entry name" value="Ribonuclease H-like"/>
    <property type="match status" value="1"/>
</dbReference>
<dbReference type="InterPro" id="IPR037027">
    <property type="entry name" value="YqgF/RNaseH-like_dom_sf"/>
</dbReference>
<dbReference type="GO" id="GO:0005737">
    <property type="term" value="C:cytoplasm"/>
    <property type="evidence" value="ECO:0007669"/>
    <property type="project" value="UniProtKB-ARBA"/>
</dbReference>
<reference evidence="2 3" key="1">
    <citation type="submission" date="2016-01" db="EMBL/GenBank/DDBJ databases">
        <title>Investigation of taxonomic status of Bacillus aminovorans.</title>
        <authorList>
            <person name="Verma A."/>
            <person name="Pal Y."/>
            <person name="Krishnamurthi S."/>
        </authorList>
    </citation>
    <scope>NUCLEOTIDE SEQUENCE [LARGE SCALE GENOMIC DNA]</scope>
    <source>
        <strain evidence="2 3">DSM 1314</strain>
    </source>
</reference>
<dbReference type="GO" id="GO:0006139">
    <property type="term" value="P:nucleobase-containing compound metabolic process"/>
    <property type="evidence" value="ECO:0007669"/>
    <property type="project" value="InterPro"/>
</dbReference>
<dbReference type="InterPro" id="IPR003029">
    <property type="entry name" value="S1_domain"/>
</dbReference>
<dbReference type="PANTHER" id="PTHR10724">
    <property type="entry name" value="30S RIBOSOMAL PROTEIN S1"/>
    <property type="match status" value="1"/>
</dbReference>
<dbReference type="Gene3D" id="3.30.420.140">
    <property type="entry name" value="YqgF/RNase H-like domain"/>
    <property type="match status" value="1"/>
</dbReference>
<dbReference type="GO" id="GO:0003729">
    <property type="term" value="F:mRNA binding"/>
    <property type="evidence" value="ECO:0007669"/>
    <property type="project" value="UniProtKB-ARBA"/>
</dbReference>
<dbReference type="Pfam" id="PF12836">
    <property type="entry name" value="HHH_3"/>
    <property type="match status" value="1"/>
</dbReference>
<dbReference type="PROSITE" id="PS50126">
    <property type="entry name" value="S1"/>
    <property type="match status" value="1"/>
</dbReference>
<dbReference type="GO" id="GO:0006412">
    <property type="term" value="P:translation"/>
    <property type="evidence" value="ECO:0007669"/>
    <property type="project" value="TreeGrafter"/>
</dbReference>
<dbReference type="InterPro" id="IPR023323">
    <property type="entry name" value="Tex-like_dom_sf"/>
</dbReference>
<protein>
    <submittedName>
        <fullName evidence="2">RNA-binding transcriptional accessory protein</fullName>
    </submittedName>
</protein>
<dbReference type="CDD" id="cd05685">
    <property type="entry name" value="S1_Tex"/>
    <property type="match status" value="1"/>
</dbReference>
<dbReference type="FunFam" id="1.10.150.310:FF:000001">
    <property type="entry name" value="RNA-binding transcriptional accessory protein"/>
    <property type="match status" value="1"/>
</dbReference>
<dbReference type="Pfam" id="PF17674">
    <property type="entry name" value="HHH_9"/>
    <property type="match status" value="1"/>
</dbReference>
<dbReference type="InterPro" id="IPR006641">
    <property type="entry name" value="YqgF/RNaseH-like_dom"/>
</dbReference>
<accession>A0A177L5M7</accession>
<evidence type="ECO:0000313" key="2">
    <source>
        <dbReference type="EMBL" id="OAH60647.1"/>
    </source>
</evidence>
<keyword evidence="3" id="KW-1185">Reference proteome</keyword>
<dbReference type="Gene3D" id="2.40.50.140">
    <property type="entry name" value="Nucleic acid-binding proteins"/>
    <property type="match status" value="1"/>
</dbReference>
<dbReference type="InterPro" id="IPR012337">
    <property type="entry name" value="RNaseH-like_sf"/>
</dbReference>
<dbReference type="InterPro" id="IPR044146">
    <property type="entry name" value="S1_Tex"/>
</dbReference>
<dbReference type="GO" id="GO:0003735">
    <property type="term" value="F:structural constituent of ribosome"/>
    <property type="evidence" value="ECO:0007669"/>
    <property type="project" value="TreeGrafter"/>
</dbReference>
<dbReference type="Pfam" id="PF09371">
    <property type="entry name" value="Tex_N"/>
    <property type="match status" value="1"/>
</dbReference>
<dbReference type="InterPro" id="IPR012340">
    <property type="entry name" value="NA-bd_OB-fold"/>
</dbReference>
<dbReference type="InterPro" id="IPR010994">
    <property type="entry name" value="RuvA_2-like"/>
</dbReference>
<organism evidence="2 3">
    <name type="scientific">Domibacillus aminovorans</name>
    <dbReference type="NCBI Taxonomy" id="29332"/>
    <lineage>
        <taxon>Bacteria</taxon>
        <taxon>Bacillati</taxon>
        <taxon>Bacillota</taxon>
        <taxon>Bacilli</taxon>
        <taxon>Bacillales</taxon>
        <taxon>Bacillaceae</taxon>
        <taxon>Domibacillus</taxon>
    </lineage>
</organism>
<dbReference type="Pfam" id="PF00575">
    <property type="entry name" value="S1"/>
    <property type="match status" value="1"/>
</dbReference>
<dbReference type="Pfam" id="PF22706">
    <property type="entry name" value="Tex_central_region"/>
    <property type="match status" value="1"/>
</dbReference>
<dbReference type="EMBL" id="LQWY01000036">
    <property type="protein sequence ID" value="OAH60647.1"/>
    <property type="molecule type" value="Genomic_DNA"/>
</dbReference>
<dbReference type="InterPro" id="IPR055179">
    <property type="entry name" value="Tex-like_central_region"/>
</dbReference>
<name>A0A177L5M7_9BACI</name>
<dbReference type="PANTHER" id="PTHR10724:SF10">
    <property type="entry name" value="S1 RNA-BINDING DOMAIN-CONTAINING PROTEIN 1"/>
    <property type="match status" value="1"/>
</dbReference>
<dbReference type="InterPro" id="IPR018974">
    <property type="entry name" value="Tex-like_N"/>
</dbReference>
<dbReference type="SUPFAM" id="SSF158832">
    <property type="entry name" value="Tex N-terminal region-like"/>
    <property type="match status" value="1"/>
</dbReference>
<dbReference type="FunFam" id="1.10.10.650:FF:000001">
    <property type="entry name" value="S1 RNA-binding domain 1"/>
    <property type="match status" value="1"/>
</dbReference>
<dbReference type="SUPFAM" id="SSF50249">
    <property type="entry name" value="Nucleic acid-binding proteins"/>
    <property type="match status" value="1"/>
</dbReference>
<evidence type="ECO:0000313" key="3">
    <source>
        <dbReference type="Proteomes" id="UP000076935"/>
    </source>
</evidence>
<feature type="domain" description="S1 motif" evidence="1">
    <location>
        <begin position="654"/>
        <end position="723"/>
    </location>
</feature>
<dbReference type="FunFam" id="3.30.420.140:FF:000001">
    <property type="entry name" value="RNA-binding transcriptional accessory protein"/>
    <property type="match status" value="1"/>
</dbReference>
<gene>
    <name evidence="2" type="ORF">AWH49_16035</name>
</gene>
<comment type="caution">
    <text evidence="2">The sequence shown here is derived from an EMBL/GenBank/DDBJ whole genome shotgun (WGS) entry which is preliminary data.</text>
</comment>
<dbReference type="InterPro" id="IPR023319">
    <property type="entry name" value="Tex-like_HTH_dom_sf"/>
</dbReference>
<dbReference type="STRING" id="29332.AWH48_17200"/>
<dbReference type="AlphaFoldDB" id="A0A177L5M7"/>
<dbReference type="SMART" id="SM00732">
    <property type="entry name" value="YqgFc"/>
    <property type="match status" value="1"/>
</dbReference>
<dbReference type="Gene3D" id="1.10.3500.10">
    <property type="entry name" value="Tex N-terminal region-like"/>
    <property type="match status" value="1"/>
</dbReference>
<dbReference type="InterPro" id="IPR041692">
    <property type="entry name" value="HHH_9"/>
</dbReference>